<dbReference type="EMBL" id="RSCE01000009">
    <property type="protein sequence ID" value="RSH80009.1"/>
    <property type="molecule type" value="Genomic_DNA"/>
</dbReference>
<protein>
    <recommendedName>
        <fullName evidence="6">FYVE-type domain-containing protein</fullName>
    </recommendedName>
</protein>
<dbReference type="AlphaFoldDB" id="A0A427XM52"/>
<evidence type="ECO:0000256" key="3">
    <source>
        <dbReference type="ARBA" id="ARBA00022833"/>
    </source>
</evidence>
<evidence type="ECO:0000256" key="2">
    <source>
        <dbReference type="ARBA" id="ARBA00022771"/>
    </source>
</evidence>
<feature type="domain" description="FYVE-type" evidence="6">
    <location>
        <begin position="143"/>
        <end position="204"/>
    </location>
</feature>
<dbReference type="InterPro" id="IPR000306">
    <property type="entry name" value="Znf_FYVE"/>
</dbReference>
<sequence length="370" mass="40255">MSHSSGFSGSSLIHLNRPAQLGYEPSPALEVVVHDDADNEAPESIASSPTSSILHNATVFYPPPAGPSMKLDTARVHLQRPHALRRASSFGHISTVSTVSSSPERIEGCVDLLRSVNPSVRVAKASNEWQPDADSALCNHPFCSTMFGQTTLSLGPRRHHCRLCGLIFCSRHSTTRLALQTVDSKKRPVIASLRVCDGCRVNVEDDRARRRSSDATPSLASSEASANDDLFVNPETTWVSPLTMGRSLSHTAVADLQPRLAPIEHWMDRSGVLSLYPLAVKPSHSRRSVSPAATRAVGPLFAPTLSERRCAQEKEIERLTLRRRRNVHLWVSTPVGSDAESEGDDSSSMTGAAPSGTKTPQERELDWSTF</sequence>
<evidence type="ECO:0000256" key="5">
    <source>
        <dbReference type="SAM" id="MobiDB-lite"/>
    </source>
</evidence>
<dbReference type="GeneID" id="39594223"/>
<dbReference type="Proteomes" id="UP000279236">
    <property type="component" value="Unassembled WGS sequence"/>
</dbReference>
<feature type="region of interest" description="Disordered" evidence="5">
    <location>
        <begin position="206"/>
        <end position="226"/>
    </location>
</feature>
<dbReference type="RefSeq" id="XP_028475118.1">
    <property type="nucleotide sequence ID" value="XM_028624950.1"/>
</dbReference>
<keyword evidence="1" id="KW-0479">Metal-binding</keyword>
<dbReference type="PROSITE" id="PS50178">
    <property type="entry name" value="ZF_FYVE"/>
    <property type="match status" value="1"/>
</dbReference>
<feature type="compositionally biased region" description="Basic and acidic residues" evidence="5">
    <location>
        <begin position="360"/>
        <end position="370"/>
    </location>
</feature>
<dbReference type="GO" id="GO:0008270">
    <property type="term" value="F:zinc ion binding"/>
    <property type="evidence" value="ECO:0007669"/>
    <property type="project" value="UniProtKB-KW"/>
</dbReference>
<keyword evidence="3" id="KW-0862">Zinc</keyword>
<dbReference type="SMART" id="SM00064">
    <property type="entry name" value="FYVE"/>
    <property type="match status" value="1"/>
</dbReference>
<dbReference type="STRING" id="105984.A0A427XM52"/>
<dbReference type="InterPro" id="IPR013083">
    <property type="entry name" value="Znf_RING/FYVE/PHD"/>
</dbReference>
<gene>
    <name evidence="7" type="ORF">EHS24_009680</name>
</gene>
<dbReference type="InterPro" id="IPR052113">
    <property type="entry name" value="FYVE-type_Zinc_Finger"/>
</dbReference>
<keyword evidence="8" id="KW-1185">Reference proteome</keyword>
<reference evidence="7 8" key="1">
    <citation type="submission" date="2018-11" db="EMBL/GenBank/DDBJ databases">
        <title>Genome sequence of Apiotrichum porosum DSM 27194.</title>
        <authorList>
            <person name="Aliyu H."/>
            <person name="Gorte O."/>
            <person name="Ochsenreither K."/>
        </authorList>
    </citation>
    <scope>NUCLEOTIDE SEQUENCE [LARGE SCALE GENOMIC DNA]</scope>
    <source>
        <strain evidence="7 8">DSM 27194</strain>
    </source>
</reference>
<accession>A0A427XM52</accession>
<dbReference type="PANTHER" id="PTHR39490">
    <property type="entry name" value="ARRESTIN DOMAIN-CONTAINING PROTEIN D"/>
    <property type="match status" value="1"/>
</dbReference>
<dbReference type="InterPro" id="IPR017455">
    <property type="entry name" value="Znf_FYVE-rel"/>
</dbReference>
<feature type="compositionally biased region" description="Polar residues" evidence="5">
    <location>
        <begin position="216"/>
        <end position="225"/>
    </location>
</feature>
<keyword evidence="2 4" id="KW-0863">Zinc-finger</keyword>
<evidence type="ECO:0000256" key="1">
    <source>
        <dbReference type="ARBA" id="ARBA00022723"/>
    </source>
</evidence>
<dbReference type="InterPro" id="IPR011011">
    <property type="entry name" value="Znf_FYVE_PHD"/>
</dbReference>
<name>A0A427XM52_9TREE</name>
<feature type="region of interest" description="Disordered" evidence="5">
    <location>
        <begin position="332"/>
        <end position="370"/>
    </location>
</feature>
<evidence type="ECO:0000259" key="6">
    <source>
        <dbReference type="PROSITE" id="PS50178"/>
    </source>
</evidence>
<dbReference type="PANTHER" id="PTHR39490:SF8">
    <property type="entry name" value="ZINC FINGER FYVE DOMAIN-CONTAINING PROTEIN 21"/>
    <property type="match status" value="1"/>
</dbReference>
<organism evidence="7 8">
    <name type="scientific">Apiotrichum porosum</name>
    <dbReference type="NCBI Taxonomy" id="105984"/>
    <lineage>
        <taxon>Eukaryota</taxon>
        <taxon>Fungi</taxon>
        <taxon>Dikarya</taxon>
        <taxon>Basidiomycota</taxon>
        <taxon>Agaricomycotina</taxon>
        <taxon>Tremellomycetes</taxon>
        <taxon>Trichosporonales</taxon>
        <taxon>Trichosporonaceae</taxon>
        <taxon>Apiotrichum</taxon>
    </lineage>
</organism>
<evidence type="ECO:0000313" key="8">
    <source>
        <dbReference type="Proteomes" id="UP000279236"/>
    </source>
</evidence>
<dbReference type="SUPFAM" id="SSF57903">
    <property type="entry name" value="FYVE/PHD zinc finger"/>
    <property type="match status" value="1"/>
</dbReference>
<dbReference type="Pfam" id="PF01363">
    <property type="entry name" value="FYVE"/>
    <property type="match status" value="1"/>
</dbReference>
<dbReference type="Gene3D" id="3.30.40.10">
    <property type="entry name" value="Zinc/RING finger domain, C3HC4 (zinc finger)"/>
    <property type="match status" value="1"/>
</dbReference>
<evidence type="ECO:0000313" key="7">
    <source>
        <dbReference type="EMBL" id="RSH80009.1"/>
    </source>
</evidence>
<proteinExistence type="predicted"/>
<dbReference type="OrthoDB" id="660555at2759"/>
<comment type="caution">
    <text evidence="7">The sequence shown here is derived from an EMBL/GenBank/DDBJ whole genome shotgun (WGS) entry which is preliminary data.</text>
</comment>
<evidence type="ECO:0000256" key="4">
    <source>
        <dbReference type="PROSITE-ProRule" id="PRU00091"/>
    </source>
</evidence>